<dbReference type="GO" id="GO:0005975">
    <property type="term" value="P:carbohydrate metabolic process"/>
    <property type="evidence" value="ECO:0007669"/>
    <property type="project" value="UniProtKB-ARBA"/>
</dbReference>
<evidence type="ECO:0000259" key="4">
    <source>
        <dbReference type="Pfam" id="PF25390"/>
    </source>
</evidence>
<dbReference type="Pfam" id="PF25390">
    <property type="entry name" value="WD40_RLD"/>
    <property type="match status" value="1"/>
</dbReference>
<evidence type="ECO:0000313" key="6">
    <source>
        <dbReference type="Proteomes" id="UP000219688"/>
    </source>
</evidence>
<evidence type="ECO:0000313" key="5">
    <source>
        <dbReference type="EMBL" id="SOC58086.1"/>
    </source>
</evidence>
<reference evidence="6" key="1">
    <citation type="submission" date="2017-08" db="EMBL/GenBank/DDBJ databases">
        <authorList>
            <person name="Varghese N."/>
            <person name="Submissions S."/>
        </authorList>
    </citation>
    <scope>NUCLEOTIDE SEQUENCE [LARGE SCALE GENOMIC DNA]</scope>
    <source>
        <strain evidence="6">USBA17B2</strain>
    </source>
</reference>
<name>A0A285VXU2_9MICO</name>
<dbReference type="PANTHER" id="PTHR45982">
    <property type="entry name" value="REGULATOR OF CHROMOSOME CONDENSATION"/>
    <property type="match status" value="1"/>
</dbReference>
<proteinExistence type="predicted"/>
<dbReference type="Gene3D" id="2.130.10.30">
    <property type="entry name" value="Regulator of chromosome condensation 1/beta-lactamase-inhibitor protein II"/>
    <property type="match status" value="2"/>
</dbReference>
<dbReference type="InterPro" id="IPR051553">
    <property type="entry name" value="Ran_GTPase-activating"/>
</dbReference>
<keyword evidence="2" id="KW-0677">Repeat</keyword>
<dbReference type="PRINTS" id="PR00633">
    <property type="entry name" value="RCCNDNSATION"/>
</dbReference>
<feature type="domain" description="RCC1-like" evidence="4">
    <location>
        <begin position="468"/>
        <end position="775"/>
    </location>
</feature>
<dbReference type="AlphaFoldDB" id="A0A285VXU2"/>
<accession>A0A285VXU2</accession>
<dbReference type="GO" id="GO:0005085">
    <property type="term" value="F:guanyl-nucleotide exchange factor activity"/>
    <property type="evidence" value="ECO:0007669"/>
    <property type="project" value="TreeGrafter"/>
</dbReference>
<protein>
    <submittedName>
        <fullName evidence="5">Alpha-tubulin suppressor</fullName>
    </submittedName>
</protein>
<dbReference type="GO" id="GO:0005737">
    <property type="term" value="C:cytoplasm"/>
    <property type="evidence" value="ECO:0007669"/>
    <property type="project" value="TreeGrafter"/>
</dbReference>
<dbReference type="Proteomes" id="UP000219688">
    <property type="component" value="Unassembled WGS sequence"/>
</dbReference>
<dbReference type="Gene3D" id="2.60.40.10">
    <property type="entry name" value="Immunoglobulins"/>
    <property type="match status" value="1"/>
</dbReference>
<dbReference type="PROSITE" id="PS50012">
    <property type="entry name" value="RCC1_3"/>
    <property type="match status" value="6"/>
</dbReference>
<dbReference type="Pfam" id="PF04122">
    <property type="entry name" value="CW_binding_2"/>
    <property type="match status" value="3"/>
</dbReference>
<dbReference type="EMBL" id="OBQK01000022">
    <property type="protein sequence ID" value="SOC58086.1"/>
    <property type="molecule type" value="Genomic_DNA"/>
</dbReference>
<dbReference type="InterPro" id="IPR013783">
    <property type="entry name" value="Ig-like_fold"/>
</dbReference>
<dbReference type="SUPFAM" id="SSF49313">
    <property type="entry name" value="Cadherin-like"/>
    <property type="match status" value="1"/>
</dbReference>
<dbReference type="InterPro" id="IPR015919">
    <property type="entry name" value="Cadherin-like_sf"/>
</dbReference>
<organism evidence="5 6">
    <name type="scientific">Ornithinimicrobium cerasi</name>
    <dbReference type="NCBI Taxonomy" id="2248773"/>
    <lineage>
        <taxon>Bacteria</taxon>
        <taxon>Bacillati</taxon>
        <taxon>Actinomycetota</taxon>
        <taxon>Actinomycetes</taxon>
        <taxon>Micrococcales</taxon>
        <taxon>Ornithinimicrobiaceae</taxon>
        <taxon>Ornithinimicrobium</taxon>
    </lineage>
</organism>
<feature type="signal peptide" evidence="3">
    <location>
        <begin position="1"/>
        <end position="26"/>
    </location>
</feature>
<dbReference type="InterPro" id="IPR058923">
    <property type="entry name" value="RCC1-like_dom"/>
</dbReference>
<evidence type="ECO:0000256" key="2">
    <source>
        <dbReference type="ARBA" id="ARBA00022737"/>
    </source>
</evidence>
<evidence type="ECO:0000256" key="1">
    <source>
        <dbReference type="ARBA" id="ARBA00022658"/>
    </source>
</evidence>
<dbReference type="GO" id="GO:0005509">
    <property type="term" value="F:calcium ion binding"/>
    <property type="evidence" value="ECO:0007669"/>
    <property type="project" value="InterPro"/>
</dbReference>
<gene>
    <name evidence="5" type="ORF">SAMN05421879_1223</name>
</gene>
<evidence type="ECO:0000256" key="3">
    <source>
        <dbReference type="SAM" id="SignalP"/>
    </source>
</evidence>
<dbReference type="GO" id="GO:0016020">
    <property type="term" value="C:membrane"/>
    <property type="evidence" value="ECO:0007669"/>
    <property type="project" value="InterPro"/>
</dbReference>
<keyword evidence="1" id="KW-0344">Guanine-nucleotide releasing factor</keyword>
<dbReference type="InterPro" id="IPR000408">
    <property type="entry name" value="Reg_chr_condens"/>
</dbReference>
<dbReference type="Pfam" id="PF05345">
    <property type="entry name" value="He_PIG"/>
    <property type="match status" value="1"/>
</dbReference>
<feature type="chain" id="PRO_5012741412" evidence="3">
    <location>
        <begin position="27"/>
        <end position="815"/>
    </location>
</feature>
<dbReference type="RefSeq" id="WP_097189308.1">
    <property type="nucleotide sequence ID" value="NZ_OBQK01000022.1"/>
</dbReference>
<keyword evidence="6" id="KW-1185">Reference proteome</keyword>
<dbReference type="InterPro" id="IPR007253">
    <property type="entry name" value="Cell_wall-bd_2"/>
</dbReference>
<sequence length="815" mass="80230">MTLHTRALLGLLSTVLIVTLGLPASAGPAVPSVSSDAWSAGATATGTAMNETAGSDTEVTGSAAAQAAAAWTRLAGESRYETAVRISQHRFATPSVDRAATVYLARGDVSADALAGGALTDGPVLLVRACGAVPGAVSTEIARLAPDRVVALGGIGAVCDEVLRSAAAGRPTSRLEGTNRYGTAVAISRHAFRSGSVEELYVASAADSPDPVAGGVLTRGPVLLVPPTGSVPGSVLEEVRRLSPGRVVALGGTLALPEATVAQAAQGRPTGRLSGSQRYATAVAIARHQFPAGGREVYLARGDVYADAIAAGVLTKGPVLLVPPTCGAIPTAVAEYLRTIPSPELVVGLGGGLAVCDDTIVAAARLTSLQLTSTDVPPAPVGQPYRHQLAASGGTAPYGWTVEASSLPPGLLLGAADGLIGGTPTSAGAYDVRVTVRDSTGRSSTESLRLVVTATSVPVLGTAVALSSSSAQGGHHCAVTSAGAAVCWGENGSGQLGDATTVDRVSPVPVSGLGTGVVQVATGWNHSCAVKADGTAWCWGANGRRQLGGSLNAVSTVPVRVTITPAAVRQVTAGYLHTCAVTTEGAAVCWGAGDDGQLGTPTAGGPVEGLTAGVRSIGAGGRHTCAVTDSGAALCWGRNTAGQLGDGTTTSRSAPTQVAGLTGGVTSLAIAVDHTCAVRSGAAVCWGSNLGGRLGIGSTSQYSFPPTQVTGLGTGVLQVGAAAGSTCAVTTASAALCWGVNADGRLGDGTLASSTVPRAVVGRESGTVQVSPGASSSCFLPVSGLPECTGHNGEGQLGTGGVVDSSVPVRVLGFG</sequence>
<dbReference type="SUPFAM" id="SSF50985">
    <property type="entry name" value="RCC1/BLIP-II"/>
    <property type="match status" value="1"/>
</dbReference>
<keyword evidence="3" id="KW-0732">Signal</keyword>
<dbReference type="PANTHER" id="PTHR45982:SF1">
    <property type="entry name" value="REGULATOR OF CHROMOSOME CONDENSATION"/>
    <property type="match status" value="1"/>
</dbReference>
<dbReference type="InterPro" id="IPR009091">
    <property type="entry name" value="RCC1/BLIP-II"/>
</dbReference>